<dbReference type="PANTHER" id="PTHR23234:SF8">
    <property type="entry name" value="C2H2-TYPE DOMAIN-CONTAINING PROTEIN"/>
    <property type="match status" value="1"/>
</dbReference>
<feature type="domain" description="C2H2-type" evidence="13">
    <location>
        <begin position="290"/>
        <end position="317"/>
    </location>
</feature>
<dbReference type="SUPFAM" id="SSF109640">
    <property type="entry name" value="KRAB domain (Kruppel-associated box)"/>
    <property type="match status" value="1"/>
</dbReference>
<protein>
    <recommendedName>
        <fullName evidence="13">C2H2-type domain-containing protein</fullName>
    </recommendedName>
</protein>
<dbReference type="GO" id="GO:0005634">
    <property type="term" value="C:nucleus"/>
    <property type="evidence" value="ECO:0007669"/>
    <property type="project" value="UniProtKB-SubCell"/>
</dbReference>
<evidence type="ECO:0000256" key="2">
    <source>
        <dbReference type="ARBA" id="ARBA00006991"/>
    </source>
</evidence>
<dbReference type="CDD" id="cd07765">
    <property type="entry name" value="KRAB_A-box"/>
    <property type="match status" value="1"/>
</dbReference>
<gene>
    <name evidence="14" type="ORF">AB205_0134420</name>
</gene>
<keyword evidence="7" id="KW-0805">Transcription regulation</keyword>
<dbReference type="OrthoDB" id="40579at2759"/>
<name>A0A2G9R8J4_AQUCT</name>
<dbReference type="InterPro" id="IPR036051">
    <property type="entry name" value="KRAB_dom_sf"/>
</dbReference>
<feature type="domain" description="C2H2-type" evidence="13">
    <location>
        <begin position="318"/>
        <end position="345"/>
    </location>
</feature>
<keyword evidence="3" id="KW-0479">Metal-binding</keyword>
<evidence type="ECO:0000313" key="15">
    <source>
        <dbReference type="Proteomes" id="UP000228934"/>
    </source>
</evidence>
<dbReference type="AlphaFoldDB" id="A0A2G9R8J4"/>
<evidence type="ECO:0000256" key="12">
    <source>
        <dbReference type="SAM" id="MobiDB-lite"/>
    </source>
</evidence>
<evidence type="ECO:0000256" key="3">
    <source>
        <dbReference type="ARBA" id="ARBA00022723"/>
    </source>
</evidence>
<evidence type="ECO:0000256" key="9">
    <source>
        <dbReference type="ARBA" id="ARBA00023163"/>
    </source>
</evidence>
<dbReference type="Gene3D" id="3.30.160.60">
    <property type="entry name" value="Classic Zinc Finger"/>
    <property type="match status" value="3"/>
</dbReference>
<dbReference type="EMBL" id="KV955360">
    <property type="protein sequence ID" value="PIO24169.1"/>
    <property type="molecule type" value="Genomic_DNA"/>
</dbReference>
<dbReference type="Gene3D" id="6.10.140.140">
    <property type="match status" value="1"/>
</dbReference>
<feature type="compositionally biased region" description="Basic and acidic residues" evidence="12">
    <location>
        <begin position="75"/>
        <end position="86"/>
    </location>
</feature>
<dbReference type="Pfam" id="PF01352">
    <property type="entry name" value="KRAB"/>
    <property type="match status" value="1"/>
</dbReference>
<dbReference type="FunFam" id="3.30.160.60:FF:000812">
    <property type="entry name" value="zinc finger protein 23 isoform X2"/>
    <property type="match status" value="1"/>
</dbReference>
<evidence type="ECO:0000256" key="6">
    <source>
        <dbReference type="ARBA" id="ARBA00022833"/>
    </source>
</evidence>
<feature type="domain" description="C2H2-type" evidence="13">
    <location>
        <begin position="262"/>
        <end position="289"/>
    </location>
</feature>
<evidence type="ECO:0000256" key="4">
    <source>
        <dbReference type="ARBA" id="ARBA00022737"/>
    </source>
</evidence>
<evidence type="ECO:0000259" key="13">
    <source>
        <dbReference type="PROSITE" id="PS50157"/>
    </source>
</evidence>
<dbReference type="Proteomes" id="UP000228934">
    <property type="component" value="Unassembled WGS sequence"/>
</dbReference>
<evidence type="ECO:0000313" key="14">
    <source>
        <dbReference type="EMBL" id="PIO24169.1"/>
    </source>
</evidence>
<feature type="compositionally biased region" description="Basic and acidic residues" evidence="12">
    <location>
        <begin position="195"/>
        <end position="206"/>
    </location>
</feature>
<dbReference type="GO" id="GO:0006355">
    <property type="term" value="P:regulation of DNA-templated transcription"/>
    <property type="evidence" value="ECO:0007669"/>
    <property type="project" value="InterPro"/>
</dbReference>
<dbReference type="PROSITE" id="PS00028">
    <property type="entry name" value="ZINC_FINGER_C2H2_1"/>
    <property type="match status" value="3"/>
</dbReference>
<dbReference type="PROSITE" id="PS50157">
    <property type="entry name" value="ZINC_FINGER_C2H2_2"/>
    <property type="match status" value="3"/>
</dbReference>
<evidence type="ECO:0000256" key="10">
    <source>
        <dbReference type="ARBA" id="ARBA00023242"/>
    </source>
</evidence>
<evidence type="ECO:0000256" key="8">
    <source>
        <dbReference type="ARBA" id="ARBA00023125"/>
    </source>
</evidence>
<dbReference type="FunFam" id="3.30.160.60:FF:001498">
    <property type="entry name" value="Zinc finger protein 404"/>
    <property type="match status" value="1"/>
</dbReference>
<dbReference type="FunFam" id="3.30.160.60:FF:002063">
    <property type="entry name" value="RB associated KRAB zinc finger"/>
    <property type="match status" value="1"/>
</dbReference>
<evidence type="ECO:0000256" key="7">
    <source>
        <dbReference type="ARBA" id="ARBA00023015"/>
    </source>
</evidence>
<feature type="region of interest" description="Disordered" evidence="12">
    <location>
        <begin position="150"/>
        <end position="215"/>
    </location>
</feature>
<dbReference type="InterPro" id="IPR013087">
    <property type="entry name" value="Znf_C2H2_type"/>
</dbReference>
<keyword evidence="4" id="KW-0677">Repeat</keyword>
<dbReference type="PANTHER" id="PTHR23234">
    <property type="entry name" value="ZNF44 PROTEIN"/>
    <property type="match status" value="1"/>
</dbReference>
<dbReference type="InterPro" id="IPR050758">
    <property type="entry name" value="Znf_C2H2-type"/>
</dbReference>
<dbReference type="GO" id="GO:0008270">
    <property type="term" value="F:zinc ion binding"/>
    <property type="evidence" value="ECO:0007669"/>
    <property type="project" value="UniProtKB-KW"/>
</dbReference>
<evidence type="ECO:0000256" key="5">
    <source>
        <dbReference type="ARBA" id="ARBA00022771"/>
    </source>
</evidence>
<feature type="region of interest" description="Disordered" evidence="12">
    <location>
        <begin position="64"/>
        <end position="86"/>
    </location>
</feature>
<keyword evidence="9" id="KW-0804">Transcription</keyword>
<keyword evidence="15" id="KW-1185">Reference proteome</keyword>
<feature type="compositionally biased region" description="Polar residues" evidence="12">
    <location>
        <begin position="155"/>
        <end position="172"/>
    </location>
</feature>
<comment type="subcellular location">
    <subcellularLocation>
        <location evidence="1">Nucleus</location>
    </subcellularLocation>
</comment>
<dbReference type="InterPro" id="IPR001909">
    <property type="entry name" value="KRAB"/>
</dbReference>
<accession>A0A2G9R8J4</accession>
<dbReference type="InterPro" id="IPR036236">
    <property type="entry name" value="Znf_C2H2_sf"/>
</dbReference>
<evidence type="ECO:0000256" key="11">
    <source>
        <dbReference type="PROSITE-ProRule" id="PRU00042"/>
    </source>
</evidence>
<keyword evidence="6" id="KW-0862">Zinc</keyword>
<dbReference type="GO" id="GO:0003677">
    <property type="term" value="F:DNA binding"/>
    <property type="evidence" value="ECO:0007669"/>
    <property type="project" value="UniProtKB-KW"/>
</dbReference>
<organism evidence="14 15">
    <name type="scientific">Aquarana catesbeiana</name>
    <name type="common">American bullfrog</name>
    <name type="synonym">Rana catesbeiana</name>
    <dbReference type="NCBI Taxonomy" id="8400"/>
    <lineage>
        <taxon>Eukaryota</taxon>
        <taxon>Metazoa</taxon>
        <taxon>Chordata</taxon>
        <taxon>Craniata</taxon>
        <taxon>Vertebrata</taxon>
        <taxon>Euteleostomi</taxon>
        <taxon>Amphibia</taxon>
        <taxon>Batrachia</taxon>
        <taxon>Anura</taxon>
        <taxon>Neobatrachia</taxon>
        <taxon>Ranoidea</taxon>
        <taxon>Ranidae</taxon>
        <taxon>Aquarana</taxon>
    </lineage>
</organism>
<reference evidence="15" key="1">
    <citation type="journal article" date="2017" name="Nat. Commun.">
        <title>The North American bullfrog draft genome provides insight into hormonal regulation of long noncoding RNA.</title>
        <authorList>
            <person name="Hammond S.A."/>
            <person name="Warren R.L."/>
            <person name="Vandervalk B.P."/>
            <person name="Kucuk E."/>
            <person name="Khan H."/>
            <person name="Gibb E.A."/>
            <person name="Pandoh P."/>
            <person name="Kirk H."/>
            <person name="Zhao Y."/>
            <person name="Jones M."/>
            <person name="Mungall A.J."/>
            <person name="Coope R."/>
            <person name="Pleasance S."/>
            <person name="Moore R.A."/>
            <person name="Holt R.A."/>
            <person name="Round J.M."/>
            <person name="Ohora S."/>
            <person name="Walle B.V."/>
            <person name="Veldhoen N."/>
            <person name="Helbing C.C."/>
            <person name="Birol I."/>
        </authorList>
    </citation>
    <scope>NUCLEOTIDE SEQUENCE [LARGE SCALE GENOMIC DNA]</scope>
</reference>
<proteinExistence type="inferred from homology"/>
<dbReference type="Pfam" id="PF00096">
    <property type="entry name" value="zf-C2H2"/>
    <property type="match status" value="3"/>
</dbReference>
<keyword evidence="8" id="KW-0238">DNA-binding</keyword>
<dbReference type="SUPFAM" id="SSF57667">
    <property type="entry name" value="beta-beta-alpha zinc fingers"/>
    <property type="match status" value="2"/>
</dbReference>
<comment type="similarity">
    <text evidence="2">Belongs to the krueppel C2H2-type zinc-finger protein family.</text>
</comment>
<keyword evidence="5 11" id="KW-0863">Zinc-finger</keyword>
<keyword evidence="10" id="KW-0539">Nucleus</keyword>
<sequence length="347" mass="39159">MEPPFPSLTSDRSNKEIQQVTQKIIELLTGEVPIRCQDVTVYFSMEEWEYLEGHKDLYKDVMMESRPPLTSPGSSRDDKANPTSDYLEKKPMECEKHLLNNSADCSITRLEEEIVSSEEHLLHFGSSTQSSHMGPILTPIKEELLSLEKGEYSPHPNTSTPLHQTPCSSTQVKDPPSPRKHFPDSYVSTQIQSAEVKDEPLSHEGASETSTPTHHITEEHLSGDVEDFTVATFIVEDTQCTSPDSKDFEDFDPSLQTKRNGVICSLCGKSFRYKVELLAHHRVHTGEKPFQCSDCGKCFSSKSNLITHRRSHTGERPYSCEECGKCFISSSNLIIHRRIHTGQKPYS</sequence>
<evidence type="ECO:0000256" key="1">
    <source>
        <dbReference type="ARBA" id="ARBA00004123"/>
    </source>
</evidence>
<dbReference type="SMART" id="SM00355">
    <property type="entry name" value="ZnF_C2H2"/>
    <property type="match status" value="3"/>
</dbReference>